<evidence type="ECO:0000256" key="1">
    <source>
        <dbReference type="SAM" id="MobiDB-lite"/>
    </source>
</evidence>
<dbReference type="Pfam" id="PF09365">
    <property type="entry name" value="DUF2461"/>
    <property type="match status" value="1"/>
</dbReference>
<name>A0A8E2JZU7_9PEZI</name>
<reference evidence="2 3" key="1">
    <citation type="journal article" date="2016" name="Nat. Commun.">
        <title>Ectomycorrhizal ecology is imprinted in the genome of the dominant symbiotic fungus Cenococcum geophilum.</title>
        <authorList>
            <consortium name="DOE Joint Genome Institute"/>
            <person name="Peter M."/>
            <person name="Kohler A."/>
            <person name="Ohm R.A."/>
            <person name="Kuo A."/>
            <person name="Krutzmann J."/>
            <person name="Morin E."/>
            <person name="Arend M."/>
            <person name="Barry K.W."/>
            <person name="Binder M."/>
            <person name="Choi C."/>
            <person name="Clum A."/>
            <person name="Copeland A."/>
            <person name="Grisel N."/>
            <person name="Haridas S."/>
            <person name="Kipfer T."/>
            <person name="LaButti K."/>
            <person name="Lindquist E."/>
            <person name="Lipzen A."/>
            <person name="Maire R."/>
            <person name="Meier B."/>
            <person name="Mihaltcheva S."/>
            <person name="Molinier V."/>
            <person name="Murat C."/>
            <person name="Poggeler S."/>
            <person name="Quandt C.A."/>
            <person name="Sperisen C."/>
            <person name="Tritt A."/>
            <person name="Tisserant E."/>
            <person name="Crous P.W."/>
            <person name="Henrissat B."/>
            <person name="Nehls U."/>
            <person name="Egli S."/>
            <person name="Spatafora J.W."/>
            <person name="Grigoriev I.V."/>
            <person name="Martin F.M."/>
        </authorList>
    </citation>
    <scope>NUCLEOTIDE SEQUENCE [LARGE SCALE GENOMIC DNA]</scope>
    <source>
        <strain evidence="2 3">CBS 207.34</strain>
    </source>
</reference>
<dbReference type="InterPro" id="IPR012808">
    <property type="entry name" value="CHP02453"/>
</dbReference>
<feature type="compositionally biased region" description="Low complexity" evidence="1">
    <location>
        <begin position="7"/>
        <end position="25"/>
    </location>
</feature>
<feature type="compositionally biased region" description="Low complexity" evidence="1">
    <location>
        <begin position="77"/>
        <end position="90"/>
    </location>
</feature>
<protein>
    <submittedName>
        <fullName evidence="2">Uncharacterized protein</fullName>
    </submittedName>
</protein>
<evidence type="ECO:0000313" key="3">
    <source>
        <dbReference type="Proteomes" id="UP000250140"/>
    </source>
</evidence>
<gene>
    <name evidence="2" type="ORF">AOQ84DRAFT_124095</name>
</gene>
<dbReference type="Proteomes" id="UP000250140">
    <property type="component" value="Unassembled WGS sequence"/>
</dbReference>
<evidence type="ECO:0000313" key="2">
    <source>
        <dbReference type="EMBL" id="OCL15453.1"/>
    </source>
</evidence>
<accession>A0A8E2JZU7</accession>
<feature type="compositionally biased region" description="Basic and acidic residues" evidence="1">
    <location>
        <begin position="61"/>
        <end position="71"/>
    </location>
</feature>
<dbReference type="PANTHER" id="PTHR36452">
    <property type="entry name" value="CHROMOSOME 12, WHOLE GENOME SHOTGUN SEQUENCE"/>
    <property type="match status" value="1"/>
</dbReference>
<organism evidence="2 3">
    <name type="scientific">Glonium stellatum</name>
    <dbReference type="NCBI Taxonomy" id="574774"/>
    <lineage>
        <taxon>Eukaryota</taxon>
        <taxon>Fungi</taxon>
        <taxon>Dikarya</taxon>
        <taxon>Ascomycota</taxon>
        <taxon>Pezizomycotina</taxon>
        <taxon>Dothideomycetes</taxon>
        <taxon>Pleosporomycetidae</taxon>
        <taxon>Gloniales</taxon>
        <taxon>Gloniaceae</taxon>
        <taxon>Glonium</taxon>
    </lineage>
</organism>
<dbReference type="OrthoDB" id="2537769at2759"/>
<dbReference type="EMBL" id="KV748447">
    <property type="protein sequence ID" value="OCL15453.1"/>
    <property type="molecule type" value="Genomic_DNA"/>
</dbReference>
<dbReference type="AlphaFoldDB" id="A0A8E2JZU7"/>
<sequence length="331" mass="36902">MARKSARQSVASAPRSSSKRPAPVKTTPTRQSKRTKATSAKSVYFEHDSDDEENKPASLSKGKDDTEKESGYEEEATSSNAPSPAESNSEVISSEEDIKPLKKGKRGISKKETVVTVRGKAKEKELWKSGAKLPPGTQVIIKKPKAREAGATPYADDTIHPNTMLFLKDLAANNDREWLKMHDPDYRAALKDFTSFVECLTQRMVEVDETIPELPVKDIIFRIYRDIRFTTDPTPYKTYFSAAWSRTGRKGPYAAYYLQIAPGKSFVGKFDFFITPATLAQWHMSQCLHAKSLGALCIRRNTTLSDDTVARLMLRKSALSTRILSGPVSND</sequence>
<proteinExistence type="predicted"/>
<keyword evidence="3" id="KW-1185">Reference proteome</keyword>
<feature type="region of interest" description="Disordered" evidence="1">
    <location>
        <begin position="1"/>
        <end position="110"/>
    </location>
</feature>
<dbReference type="PANTHER" id="PTHR36452:SF1">
    <property type="entry name" value="DUF2461 DOMAIN-CONTAINING PROTEIN"/>
    <property type="match status" value="1"/>
</dbReference>
<dbReference type="NCBIfam" id="TIGR02453">
    <property type="entry name" value="TIGR02453 family protein"/>
    <property type="match status" value="1"/>
</dbReference>